<dbReference type="SUPFAM" id="SSF53067">
    <property type="entry name" value="Actin-like ATPase domain"/>
    <property type="match status" value="2"/>
</dbReference>
<dbReference type="PANTHER" id="PTHR11937">
    <property type="entry name" value="ACTIN"/>
    <property type="match status" value="1"/>
</dbReference>
<comment type="similarity">
    <text evidence="2">Belongs to the actin family. ARP6 subfamily.</text>
</comment>
<dbReference type="EMBL" id="VRMN01000002">
    <property type="protein sequence ID" value="KAA8497324.1"/>
    <property type="molecule type" value="Genomic_DNA"/>
</dbReference>
<dbReference type="InterPro" id="IPR043129">
    <property type="entry name" value="ATPase_NBD"/>
</dbReference>
<name>A0A5J4Z349_PORPP</name>
<dbReference type="Gene3D" id="2.30.36.70">
    <property type="entry name" value="Actin, Chain A, domain 2"/>
    <property type="match status" value="1"/>
</dbReference>
<evidence type="ECO:0000313" key="5">
    <source>
        <dbReference type="Proteomes" id="UP000324585"/>
    </source>
</evidence>
<evidence type="ECO:0000256" key="1">
    <source>
        <dbReference type="ARBA" id="ARBA00004496"/>
    </source>
</evidence>
<keyword evidence="5" id="KW-1185">Reference proteome</keyword>
<dbReference type="Pfam" id="PF00022">
    <property type="entry name" value="Actin"/>
    <property type="match status" value="1"/>
</dbReference>
<dbReference type="OrthoDB" id="6220758at2759"/>
<dbReference type="InterPro" id="IPR004000">
    <property type="entry name" value="Actin"/>
</dbReference>
<evidence type="ECO:0000256" key="2">
    <source>
        <dbReference type="ARBA" id="ARBA00005665"/>
    </source>
</evidence>
<evidence type="ECO:0000256" key="3">
    <source>
        <dbReference type="ARBA" id="ARBA00022490"/>
    </source>
</evidence>
<dbReference type="GO" id="GO:0005634">
    <property type="term" value="C:nucleus"/>
    <property type="evidence" value="ECO:0007669"/>
    <property type="project" value="UniProtKB-ARBA"/>
</dbReference>
<dbReference type="SMART" id="SM00268">
    <property type="entry name" value="ACTIN"/>
    <property type="match status" value="1"/>
</dbReference>
<dbReference type="Gene3D" id="3.30.420.40">
    <property type="match status" value="2"/>
</dbReference>
<comment type="caution">
    <text evidence="4">The sequence shown here is derived from an EMBL/GenBank/DDBJ whole genome shotgun (WGS) entry which is preliminary data.</text>
</comment>
<proteinExistence type="inferred from homology"/>
<sequence>MAPSRDSLAASPAATPCDSASLSSSIVFLDNGAGDIKCARVPSDHFSAEDIREAVGAAVRIPNAACRPRVEVPGVPRRAGNVMYGSELRSCRDFSEMSFSRPHQRGYVCSWGLELDIWSHLLNNEQAVDAQGTHRNAIITTAPCFNPGHMIHAESELVFEYLGFQRYVQLTSQAMPAFAASTSSHACVVLDTGFSFSHAVPVIDGRVIWRAVRRLDLGGKALTNQLKEIISFRAYNMMRDTAVVNAIKERVCRVSPHYLAEIALENKKPRSRRYTPTPDYMLPDATTGYKDPLGFVIDPANVPTLDPTAQTLALTNEKIFIPELLFSPSDIGLGQAGVAELVCQAVEACSAHLPPDEAMRLRALLYGNVQVVGGNSLFPGFVKRLLADMRPLVPAEIKLQVLRAPDPQLAALEGSMFFTQQWMESGRPLFVSKAEYDEFGPNVCYSRFQSLA</sequence>
<accession>A0A5J4Z349</accession>
<evidence type="ECO:0000313" key="4">
    <source>
        <dbReference type="EMBL" id="KAA8497324.1"/>
    </source>
</evidence>
<comment type="subcellular location">
    <subcellularLocation>
        <location evidence="1">Cytoplasm</location>
    </subcellularLocation>
</comment>
<dbReference type="GO" id="GO:0005737">
    <property type="term" value="C:cytoplasm"/>
    <property type="evidence" value="ECO:0007669"/>
    <property type="project" value="UniProtKB-SubCell"/>
</dbReference>
<dbReference type="OMA" id="FFEEYEC"/>
<dbReference type="AlphaFoldDB" id="A0A5J4Z349"/>
<reference evidence="5" key="1">
    <citation type="journal article" date="2019" name="Nat. Commun.">
        <title>Expansion of phycobilisome linker gene families in mesophilic red algae.</title>
        <authorList>
            <person name="Lee J."/>
            <person name="Kim D."/>
            <person name="Bhattacharya D."/>
            <person name="Yoon H.S."/>
        </authorList>
    </citation>
    <scope>NUCLEOTIDE SEQUENCE [LARGE SCALE GENOMIC DNA]</scope>
    <source>
        <strain evidence="5">CCMP 1328</strain>
    </source>
</reference>
<protein>
    <submittedName>
        <fullName evidence="4">Actin-like protein arp6</fullName>
    </submittedName>
</protein>
<dbReference type="CDD" id="cd10210">
    <property type="entry name" value="ASKHA_NBD_Arp6"/>
    <property type="match status" value="1"/>
</dbReference>
<dbReference type="FunFam" id="3.90.640.10:FF:000014">
    <property type="entry name" value="Putative actin-related protein 6"/>
    <property type="match status" value="1"/>
</dbReference>
<gene>
    <name evidence="4" type="ORF">FVE85_1053</name>
</gene>
<dbReference type="Proteomes" id="UP000324585">
    <property type="component" value="Unassembled WGS sequence"/>
</dbReference>
<organism evidence="4 5">
    <name type="scientific">Porphyridium purpureum</name>
    <name type="common">Red alga</name>
    <name type="synonym">Porphyridium cruentum</name>
    <dbReference type="NCBI Taxonomy" id="35688"/>
    <lineage>
        <taxon>Eukaryota</taxon>
        <taxon>Rhodophyta</taxon>
        <taxon>Bangiophyceae</taxon>
        <taxon>Porphyridiales</taxon>
        <taxon>Porphyridiaceae</taxon>
        <taxon>Porphyridium</taxon>
    </lineage>
</organism>
<dbReference type="Gene3D" id="3.90.640.10">
    <property type="entry name" value="Actin, Chain A, domain 4"/>
    <property type="match status" value="1"/>
</dbReference>
<keyword evidence="3" id="KW-0963">Cytoplasm</keyword>